<organism evidence="2 3">
    <name type="scientific">Caballeronia sordidicola</name>
    <name type="common">Burkholderia sordidicola</name>
    <dbReference type="NCBI Taxonomy" id="196367"/>
    <lineage>
        <taxon>Bacteria</taxon>
        <taxon>Pseudomonadati</taxon>
        <taxon>Pseudomonadota</taxon>
        <taxon>Betaproteobacteria</taxon>
        <taxon>Burkholderiales</taxon>
        <taxon>Burkholderiaceae</taxon>
        <taxon>Caballeronia</taxon>
    </lineage>
</organism>
<evidence type="ECO:0000313" key="3">
    <source>
        <dbReference type="Proteomes" id="UP000214720"/>
    </source>
</evidence>
<feature type="compositionally biased region" description="Basic and acidic residues" evidence="1">
    <location>
        <begin position="20"/>
        <end position="40"/>
    </location>
</feature>
<name>A0A226X4V2_CABSO</name>
<evidence type="ECO:0000256" key="1">
    <source>
        <dbReference type="SAM" id="MobiDB-lite"/>
    </source>
</evidence>
<proteinExistence type="predicted"/>
<feature type="region of interest" description="Disordered" evidence="1">
    <location>
        <begin position="17"/>
        <end position="40"/>
    </location>
</feature>
<protein>
    <submittedName>
        <fullName evidence="2">Uncharacterized protein</fullName>
    </submittedName>
</protein>
<comment type="caution">
    <text evidence="2">The sequence shown here is derived from an EMBL/GenBank/DDBJ whole genome shotgun (WGS) entry which is preliminary data.</text>
</comment>
<dbReference type="Proteomes" id="UP000214720">
    <property type="component" value="Unassembled WGS sequence"/>
</dbReference>
<reference evidence="3" key="1">
    <citation type="submission" date="2017-01" db="EMBL/GenBank/DDBJ databases">
        <title>Genome Analysis of Deinococcus marmoris KOPRI26562.</title>
        <authorList>
            <person name="Kim J.H."/>
            <person name="Oh H.-M."/>
        </authorList>
    </citation>
    <scope>NUCLEOTIDE SEQUENCE [LARGE SCALE GENOMIC DNA]</scope>
    <source>
        <strain evidence="3">PAMC 26633</strain>
    </source>
</reference>
<gene>
    <name evidence="2" type="ORF">BSU04_14660</name>
</gene>
<accession>A0A226X4V2</accession>
<evidence type="ECO:0000313" key="2">
    <source>
        <dbReference type="EMBL" id="OXC77878.1"/>
    </source>
</evidence>
<sequence length="40" mass="4248">MRRSGDQHFDAIAASAIASAHEHGSDLESQGNRKDVPPST</sequence>
<dbReference type="AlphaFoldDB" id="A0A226X4V2"/>
<dbReference type="EMBL" id="MTHB01000091">
    <property type="protein sequence ID" value="OXC77878.1"/>
    <property type="molecule type" value="Genomic_DNA"/>
</dbReference>